<comment type="caution">
    <text evidence="1">The sequence shown here is derived from an EMBL/GenBank/DDBJ whole genome shotgun (WGS) entry which is preliminary data.</text>
</comment>
<keyword evidence="2" id="KW-1185">Reference proteome</keyword>
<protein>
    <submittedName>
        <fullName evidence="1">Uncharacterized protein</fullName>
    </submittedName>
</protein>
<name>A0AAD3SLI5_NEPGR</name>
<dbReference type="AlphaFoldDB" id="A0AAD3SLI5"/>
<sequence length="155" mass="17139">MKGAEKPRILEMAKLEGKLHENGCLLVRGITATALHIHEDKLCGAAAVKSSRPIEQSFEDLTPALIPSFPLAGVQEHTPHKCPEEEDEHTILDTCMQSCLPKIESRASYTLHEGTPSLELLLGWNYDRICICFPLIPGLRKNSPIRLKTSPLAYG</sequence>
<accession>A0AAD3SLI5</accession>
<organism evidence="1 2">
    <name type="scientific">Nepenthes gracilis</name>
    <name type="common">Slender pitcher plant</name>
    <dbReference type="NCBI Taxonomy" id="150966"/>
    <lineage>
        <taxon>Eukaryota</taxon>
        <taxon>Viridiplantae</taxon>
        <taxon>Streptophyta</taxon>
        <taxon>Embryophyta</taxon>
        <taxon>Tracheophyta</taxon>
        <taxon>Spermatophyta</taxon>
        <taxon>Magnoliopsida</taxon>
        <taxon>eudicotyledons</taxon>
        <taxon>Gunneridae</taxon>
        <taxon>Pentapetalae</taxon>
        <taxon>Caryophyllales</taxon>
        <taxon>Nepenthaceae</taxon>
        <taxon>Nepenthes</taxon>
    </lineage>
</organism>
<proteinExistence type="predicted"/>
<gene>
    <name evidence="1" type="ORF">Nepgr_015063</name>
</gene>
<evidence type="ECO:0000313" key="2">
    <source>
        <dbReference type="Proteomes" id="UP001279734"/>
    </source>
</evidence>
<dbReference type="Proteomes" id="UP001279734">
    <property type="component" value="Unassembled WGS sequence"/>
</dbReference>
<dbReference type="EMBL" id="BSYO01000012">
    <property type="protein sequence ID" value="GMH13222.1"/>
    <property type="molecule type" value="Genomic_DNA"/>
</dbReference>
<evidence type="ECO:0000313" key="1">
    <source>
        <dbReference type="EMBL" id="GMH13222.1"/>
    </source>
</evidence>
<reference evidence="1" key="1">
    <citation type="submission" date="2023-05" db="EMBL/GenBank/DDBJ databases">
        <title>Nepenthes gracilis genome sequencing.</title>
        <authorList>
            <person name="Fukushima K."/>
        </authorList>
    </citation>
    <scope>NUCLEOTIDE SEQUENCE</scope>
    <source>
        <strain evidence="1">SING2019-196</strain>
    </source>
</reference>